<evidence type="ECO:0000313" key="2">
    <source>
        <dbReference type="Proteomes" id="UP001208570"/>
    </source>
</evidence>
<evidence type="ECO:0000313" key="1">
    <source>
        <dbReference type="EMBL" id="KAK2165966.1"/>
    </source>
</evidence>
<reference evidence="1" key="1">
    <citation type="journal article" date="2023" name="Mol. Biol. Evol.">
        <title>Third-Generation Sequencing Reveals the Adaptive Role of the Epigenome in Three Deep-Sea Polychaetes.</title>
        <authorList>
            <person name="Perez M."/>
            <person name="Aroh O."/>
            <person name="Sun Y."/>
            <person name="Lan Y."/>
            <person name="Juniper S.K."/>
            <person name="Young C.R."/>
            <person name="Angers B."/>
            <person name="Qian P.Y."/>
        </authorList>
    </citation>
    <scope>NUCLEOTIDE SEQUENCE</scope>
    <source>
        <strain evidence="1">P08H-3</strain>
    </source>
</reference>
<dbReference type="Proteomes" id="UP001208570">
    <property type="component" value="Unassembled WGS sequence"/>
</dbReference>
<feature type="non-terminal residue" evidence="1">
    <location>
        <position position="1"/>
    </location>
</feature>
<name>A0AAD9K7J0_9ANNE</name>
<gene>
    <name evidence="1" type="ORF">LSH36_44g15037</name>
</gene>
<dbReference type="EMBL" id="JAODUP010000044">
    <property type="protein sequence ID" value="KAK2165966.1"/>
    <property type="molecule type" value="Genomic_DNA"/>
</dbReference>
<dbReference type="AlphaFoldDB" id="A0AAD9K7J0"/>
<keyword evidence="2" id="KW-1185">Reference proteome</keyword>
<accession>A0AAD9K7J0</accession>
<protein>
    <submittedName>
        <fullName evidence="1">Uncharacterized protein</fullName>
    </submittedName>
</protein>
<organism evidence="1 2">
    <name type="scientific">Paralvinella palmiformis</name>
    <dbReference type="NCBI Taxonomy" id="53620"/>
    <lineage>
        <taxon>Eukaryota</taxon>
        <taxon>Metazoa</taxon>
        <taxon>Spiralia</taxon>
        <taxon>Lophotrochozoa</taxon>
        <taxon>Annelida</taxon>
        <taxon>Polychaeta</taxon>
        <taxon>Sedentaria</taxon>
        <taxon>Canalipalpata</taxon>
        <taxon>Terebellida</taxon>
        <taxon>Terebelliformia</taxon>
        <taxon>Alvinellidae</taxon>
        <taxon>Paralvinella</taxon>
    </lineage>
</organism>
<comment type="caution">
    <text evidence="1">The sequence shown here is derived from an EMBL/GenBank/DDBJ whole genome shotgun (WGS) entry which is preliminary data.</text>
</comment>
<sequence length="197" mass="21896">SLSTGLGYSSVSGRIAPGTGLNYSYGYGRNAPFRLFVRVRNKHSKTCHVITEGKQLVFPTTPTIFTIQTPEFESYASLQARKNTPSEVLQKLKCLVSFSKMETSEPDVSLQLLGMSGYQNRCLRDSGLGSCSNNTSPKYMNIEGTDNNYRNFDVSNSEDSPSSSDSEDISFHCQKEHLTLNRYEIINLTDLASNVHI</sequence>
<proteinExistence type="predicted"/>